<dbReference type="Proteomes" id="UP000193200">
    <property type="component" value="Unassembled WGS sequence"/>
</dbReference>
<protein>
    <recommendedName>
        <fullName evidence="8">Glycine transporter domain-containing protein</fullName>
    </recommendedName>
</protein>
<comment type="similarity">
    <text evidence="2">Belongs to the UPF0126 family.</text>
</comment>
<name>A0A1Y5U3I2_9PROT</name>
<feature type="transmembrane region" description="Helical" evidence="7">
    <location>
        <begin position="150"/>
        <end position="169"/>
    </location>
</feature>
<dbReference type="InterPro" id="IPR005115">
    <property type="entry name" value="Gly_transporter"/>
</dbReference>
<keyword evidence="3" id="KW-1003">Cell membrane</keyword>
<reference evidence="9 10" key="1">
    <citation type="submission" date="2017-03" db="EMBL/GenBank/DDBJ databases">
        <authorList>
            <person name="Afonso C.L."/>
            <person name="Miller P.J."/>
            <person name="Scott M.A."/>
            <person name="Spackman E."/>
            <person name="Goraichik I."/>
            <person name="Dimitrov K.M."/>
            <person name="Suarez D.L."/>
            <person name="Swayne D.E."/>
        </authorList>
    </citation>
    <scope>NUCLEOTIDE SEQUENCE [LARGE SCALE GENOMIC DNA]</scope>
    <source>
        <strain evidence="9 10">CECT 7691</strain>
    </source>
</reference>
<organism evidence="9 10">
    <name type="scientific">Oceanibacterium hippocampi</name>
    <dbReference type="NCBI Taxonomy" id="745714"/>
    <lineage>
        <taxon>Bacteria</taxon>
        <taxon>Pseudomonadati</taxon>
        <taxon>Pseudomonadota</taxon>
        <taxon>Alphaproteobacteria</taxon>
        <taxon>Sneathiellales</taxon>
        <taxon>Sneathiellaceae</taxon>
        <taxon>Oceanibacterium</taxon>
    </lineage>
</organism>
<dbReference type="RefSeq" id="WP_085885333.1">
    <property type="nucleotide sequence ID" value="NZ_FWFR01000004.1"/>
</dbReference>
<keyword evidence="5 7" id="KW-1133">Transmembrane helix</keyword>
<evidence type="ECO:0000256" key="1">
    <source>
        <dbReference type="ARBA" id="ARBA00004651"/>
    </source>
</evidence>
<feature type="transmembrane region" description="Helical" evidence="7">
    <location>
        <begin position="6"/>
        <end position="25"/>
    </location>
</feature>
<evidence type="ECO:0000256" key="7">
    <source>
        <dbReference type="SAM" id="Phobius"/>
    </source>
</evidence>
<dbReference type="PANTHER" id="PTHR30506:SF3">
    <property type="entry name" value="UPF0126 INNER MEMBRANE PROTEIN YADS-RELATED"/>
    <property type="match status" value="1"/>
</dbReference>
<evidence type="ECO:0000256" key="6">
    <source>
        <dbReference type="ARBA" id="ARBA00023136"/>
    </source>
</evidence>
<feature type="domain" description="Glycine transporter" evidence="8">
    <location>
        <begin position="8"/>
        <end position="81"/>
    </location>
</feature>
<dbReference type="OrthoDB" id="9791874at2"/>
<comment type="subcellular location">
    <subcellularLocation>
        <location evidence="1">Cell membrane</location>
        <topology evidence="1">Multi-pass membrane protein</topology>
    </subcellularLocation>
</comment>
<evidence type="ECO:0000256" key="3">
    <source>
        <dbReference type="ARBA" id="ARBA00022475"/>
    </source>
</evidence>
<feature type="transmembrane region" description="Helical" evidence="7">
    <location>
        <begin position="175"/>
        <end position="196"/>
    </location>
</feature>
<evidence type="ECO:0000313" key="9">
    <source>
        <dbReference type="EMBL" id="SLN75963.1"/>
    </source>
</evidence>
<keyword evidence="4 7" id="KW-0812">Transmembrane</keyword>
<proteinExistence type="inferred from homology"/>
<sequence>MNPVLVHLLDLVGVAVFAASGALVASRKKMDVIGFALLATLTGIGGGTVRDLIIDRPVFWLLDQSYLAVCVAIALASFFLAHLIGRRYIVLLWADAIGLAAYGVLGAHIARSAGAGVLPAIALGMMTATFGGLLRDVVSRELPLILKTEVYATAALVAAGLFVGARELGLEAVPAAAIGFAGGFAVRAGGIIWHWSLPRYRPREGREY</sequence>
<dbReference type="FunCoup" id="A0A1Y5U3I2">
    <property type="interactions" value="194"/>
</dbReference>
<evidence type="ECO:0000256" key="5">
    <source>
        <dbReference type="ARBA" id="ARBA00022989"/>
    </source>
</evidence>
<gene>
    <name evidence="9" type="ORF">OCH7691_04002</name>
</gene>
<keyword evidence="6 7" id="KW-0472">Membrane</keyword>
<feature type="transmembrane region" description="Helical" evidence="7">
    <location>
        <begin position="65"/>
        <end position="83"/>
    </location>
</feature>
<feature type="transmembrane region" description="Helical" evidence="7">
    <location>
        <begin position="116"/>
        <end position="138"/>
    </location>
</feature>
<feature type="transmembrane region" description="Helical" evidence="7">
    <location>
        <begin position="90"/>
        <end position="110"/>
    </location>
</feature>
<dbReference type="Pfam" id="PF03458">
    <property type="entry name" value="Gly_transporter"/>
    <property type="match status" value="2"/>
</dbReference>
<feature type="domain" description="Glycine transporter" evidence="8">
    <location>
        <begin position="92"/>
        <end position="164"/>
    </location>
</feature>
<dbReference type="AlphaFoldDB" id="A0A1Y5U3I2"/>
<evidence type="ECO:0000259" key="8">
    <source>
        <dbReference type="Pfam" id="PF03458"/>
    </source>
</evidence>
<evidence type="ECO:0000256" key="2">
    <source>
        <dbReference type="ARBA" id="ARBA00008193"/>
    </source>
</evidence>
<evidence type="ECO:0000256" key="4">
    <source>
        <dbReference type="ARBA" id="ARBA00022692"/>
    </source>
</evidence>
<dbReference type="PANTHER" id="PTHR30506">
    <property type="entry name" value="INNER MEMBRANE PROTEIN"/>
    <property type="match status" value="1"/>
</dbReference>
<dbReference type="EMBL" id="FWFR01000004">
    <property type="protein sequence ID" value="SLN75963.1"/>
    <property type="molecule type" value="Genomic_DNA"/>
</dbReference>
<keyword evidence="10" id="KW-1185">Reference proteome</keyword>
<evidence type="ECO:0000313" key="10">
    <source>
        <dbReference type="Proteomes" id="UP000193200"/>
    </source>
</evidence>
<feature type="transmembrane region" description="Helical" evidence="7">
    <location>
        <begin position="32"/>
        <end position="53"/>
    </location>
</feature>
<dbReference type="GO" id="GO:0005886">
    <property type="term" value="C:plasma membrane"/>
    <property type="evidence" value="ECO:0007669"/>
    <property type="project" value="UniProtKB-SubCell"/>
</dbReference>
<accession>A0A1Y5U3I2</accession>
<dbReference type="InParanoid" id="A0A1Y5U3I2"/>